<name>B6K4G5_SCHJY</name>
<reference evidence="6 8" key="1">
    <citation type="journal article" date="2011" name="Science">
        <title>Comparative functional genomics of the fission yeasts.</title>
        <authorList>
            <person name="Rhind N."/>
            <person name="Chen Z."/>
            <person name="Yassour M."/>
            <person name="Thompson D.A."/>
            <person name="Haas B.J."/>
            <person name="Habib N."/>
            <person name="Wapinski I."/>
            <person name="Roy S."/>
            <person name="Lin M.F."/>
            <person name="Heiman D.I."/>
            <person name="Young S.K."/>
            <person name="Furuya K."/>
            <person name="Guo Y."/>
            <person name="Pidoux A."/>
            <person name="Chen H.M."/>
            <person name="Robbertse B."/>
            <person name="Goldberg J.M."/>
            <person name="Aoki K."/>
            <person name="Bayne E.H."/>
            <person name="Berlin A.M."/>
            <person name="Desjardins C.A."/>
            <person name="Dobbs E."/>
            <person name="Dukaj L."/>
            <person name="Fan L."/>
            <person name="FitzGerald M.G."/>
            <person name="French C."/>
            <person name="Gujja S."/>
            <person name="Hansen K."/>
            <person name="Keifenheim D."/>
            <person name="Levin J.Z."/>
            <person name="Mosher R.A."/>
            <person name="Mueller C.A."/>
            <person name="Pfiffner J."/>
            <person name="Priest M."/>
            <person name="Russ C."/>
            <person name="Smialowska A."/>
            <person name="Swoboda P."/>
            <person name="Sykes S.M."/>
            <person name="Vaughn M."/>
            <person name="Vengrova S."/>
            <person name="Yoder R."/>
            <person name="Zeng Q."/>
            <person name="Allshire R."/>
            <person name="Baulcombe D."/>
            <person name="Birren B.W."/>
            <person name="Brown W."/>
            <person name="Ekwall K."/>
            <person name="Kellis M."/>
            <person name="Leatherwood J."/>
            <person name="Levin H."/>
            <person name="Margalit H."/>
            <person name="Martienssen R."/>
            <person name="Nieduszynski C.A."/>
            <person name="Spatafora J.W."/>
            <person name="Friedman N."/>
            <person name="Dalgaard J.Z."/>
            <person name="Baumann P."/>
            <person name="Niki H."/>
            <person name="Regev A."/>
            <person name="Nusbaum C."/>
        </authorList>
    </citation>
    <scope>NUCLEOTIDE SEQUENCE [LARGE SCALE GENOMIC DNA]</scope>
    <source>
        <strain evidence="8">yFS275 / FY16936</strain>
    </source>
</reference>
<dbReference type="SUPFAM" id="SSF47954">
    <property type="entry name" value="Cyclin-like"/>
    <property type="match status" value="2"/>
</dbReference>
<dbReference type="JaponicusDB" id="SJAG_03525">
    <property type="gene designation" value="rem1"/>
</dbReference>
<dbReference type="InterPro" id="IPR006671">
    <property type="entry name" value="Cyclin_N"/>
</dbReference>
<dbReference type="Proteomes" id="UP000001744">
    <property type="component" value="Unassembled WGS sequence"/>
</dbReference>
<evidence type="ECO:0000313" key="8">
    <source>
        <dbReference type="Proteomes" id="UP000001744"/>
    </source>
</evidence>
<feature type="domain" description="Cyclin-like" evidence="5">
    <location>
        <begin position="187"/>
        <end position="271"/>
    </location>
</feature>
<evidence type="ECO:0000256" key="1">
    <source>
        <dbReference type="ARBA" id="ARBA00022618"/>
    </source>
</evidence>
<dbReference type="OMA" id="YDVTMVA"/>
<dbReference type="AlphaFoldDB" id="B6K4G5"/>
<keyword evidence="3" id="KW-0131">Cell cycle</keyword>
<evidence type="ECO:0000259" key="5">
    <source>
        <dbReference type="SMART" id="SM00385"/>
    </source>
</evidence>
<dbReference type="Pfam" id="PF00134">
    <property type="entry name" value="Cyclin_N"/>
    <property type="match status" value="1"/>
</dbReference>
<organism evidence="6 8">
    <name type="scientific">Schizosaccharomyces japonicus (strain yFS275 / FY16936)</name>
    <name type="common">Fission yeast</name>
    <dbReference type="NCBI Taxonomy" id="402676"/>
    <lineage>
        <taxon>Eukaryota</taxon>
        <taxon>Fungi</taxon>
        <taxon>Dikarya</taxon>
        <taxon>Ascomycota</taxon>
        <taxon>Taphrinomycotina</taxon>
        <taxon>Schizosaccharomycetes</taxon>
        <taxon>Schizosaccharomycetales</taxon>
        <taxon>Schizosaccharomycetaceae</taxon>
        <taxon>Schizosaccharomyces</taxon>
    </lineage>
</organism>
<protein>
    <submittedName>
        <fullName evidence="6">G2/mitotic-specific cyclin cig1</fullName>
    </submittedName>
</protein>
<evidence type="ECO:0000313" key="7">
    <source>
        <dbReference type="JaponicusDB" id="SJAG_03525"/>
    </source>
</evidence>
<dbReference type="HOGENOM" id="CLU_020695_12_0_1"/>
<dbReference type="SMART" id="SM00385">
    <property type="entry name" value="CYCLIN"/>
    <property type="match status" value="2"/>
</dbReference>
<dbReference type="RefSeq" id="XP_002174665.1">
    <property type="nucleotide sequence ID" value="XM_002174629.2"/>
</dbReference>
<dbReference type="InterPro" id="IPR004367">
    <property type="entry name" value="Cyclin_C-dom"/>
</dbReference>
<dbReference type="GO" id="GO:0044772">
    <property type="term" value="P:mitotic cell cycle phase transition"/>
    <property type="evidence" value="ECO:0007669"/>
    <property type="project" value="InterPro"/>
</dbReference>
<dbReference type="GeneID" id="7048781"/>
<keyword evidence="8" id="KW-1185">Reference proteome</keyword>
<gene>
    <name evidence="7" type="primary">rem1</name>
    <name evidence="6" type="ORF">SJAG_03525</name>
</gene>
<dbReference type="OrthoDB" id="5590282at2759"/>
<dbReference type="eggNOG" id="KOG0653">
    <property type="taxonomic scope" value="Eukaryota"/>
</dbReference>
<dbReference type="GO" id="GO:0016538">
    <property type="term" value="F:cyclin-dependent protein serine/threonine kinase regulator activity"/>
    <property type="evidence" value="ECO:0007669"/>
    <property type="project" value="InterPro"/>
</dbReference>
<dbReference type="Gene3D" id="1.10.472.10">
    <property type="entry name" value="Cyclin-like"/>
    <property type="match status" value="2"/>
</dbReference>
<evidence type="ECO:0000256" key="2">
    <source>
        <dbReference type="ARBA" id="ARBA00023127"/>
    </source>
</evidence>
<dbReference type="PIRSF" id="PIRSF001771">
    <property type="entry name" value="Cyclin_A_B_D_E"/>
    <property type="match status" value="1"/>
</dbReference>
<feature type="domain" description="Cyclin-like" evidence="5">
    <location>
        <begin position="284"/>
        <end position="371"/>
    </location>
</feature>
<dbReference type="EMBL" id="KE651167">
    <property type="protein sequence ID" value="EEB08372.1"/>
    <property type="molecule type" value="Genomic_DNA"/>
</dbReference>
<accession>B6K4G5</accession>
<proteinExistence type="inferred from homology"/>
<dbReference type="InterPro" id="IPR036915">
    <property type="entry name" value="Cyclin-like_sf"/>
</dbReference>
<dbReference type="VEuPathDB" id="FungiDB:SJAG_03525"/>
<evidence type="ECO:0000256" key="4">
    <source>
        <dbReference type="RuleBase" id="RU000383"/>
    </source>
</evidence>
<comment type="similarity">
    <text evidence="4">Belongs to the cyclin family.</text>
</comment>
<keyword evidence="1" id="KW-0132">Cell division</keyword>
<keyword evidence="2 4" id="KW-0195">Cyclin</keyword>
<dbReference type="Pfam" id="PF02984">
    <property type="entry name" value="Cyclin_C"/>
    <property type="match status" value="1"/>
</dbReference>
<dbReference type="InterPro" id="IPR046965">
    <property type="entry name" value="Cyclin_A/B-like"/>
</dbReference>
<evidence type="ECO:0000313" key="6">
    <source>
        <dbReference type="EMBL" id="EEB08372.1"/>
    </source>
</evidence>
<dbReference type="GO" id="GO:0051301">
    <property type="term" value="P:cell division"/>
    <property type="evidence" value="ECO:0007669"/>
    <property type="project" value="UniProtKB-KW"/>
</dbReference>
<dbReference type="InterPro" id="IPR039361">
    <property type="entry name" value="Cyclin"/>
</dbReference>
<dbReference type="InterPro" id="IPR013763">
    <property type="entry name" value="Cyclin-like_dom"/>
</dbReference>
<sequence>MRTAGNRIALREISNVTYQRGNRNNQAKNGDRDHLNKPTFSIYQLESSPKQENIPYEYSDPFSDGEEYETLERSLNSISILTSSTVQEAIPETDVEVHREPFEHEVDGYPKYPSTEAIRHRRPTNAFAETEQQIEKDALIDDIIVFQDYGVDIATQMRRLESRLLPDFRHLFQLSEYTLNTRKLLFNWMTYAHGCLGFVQETLFLAFNLVDRSMSVDASVFENVCIVGAAALFIAGKYEEVQTPAMKEILQLLDGKVSHHDICRTELQMLALLGYEIGWSGPMPYIRKVAHRLNGIGEGMQFLLEYLTEVAYMDSRFLPYTPSQIVFVCCWAALIIADQPDDFLFEVENANVTTVKNDHRFLLETLFDALRQPWKHHRVTYAKYSQEQRSRISQAVFLWFQRGDAPGRTNFASYESQSEYTDDDLLELRMSYRTIPEL</sequence>
<dbReference type="PANTHER" id="PTHR10177">
    <property type="entry name" value="CYCLINS"/>
    <property type="match status" value="1"/>
</dbReference>
<evidence type="ECO:0000256" key="3">
    <source>
        <dbReference type="ARBA" id="ARBA00023306"/>
    </source>
</evidence>
<dbReference type="STRING" id="402676.B6K4G5"/>